<dbReference type="Proteomes" id="UP000002357">
    <property type="component" value="Chromosome"/>
</dbReference>
<keyword evidence="3" id="KW-1185">Reference proteome</keyword>
<dbReference type="InterPro" id="IPR007848">
    <property type="entry name" value="Small_mtfrase_dom"/>
</dbReference>
<dbReference type="eggNOG" id="COG2890">
    <property type="taxonomic scope" value="Bacteria"/>
</dbReference>
<dbReference type="GeneID" id="93728810"/>
<organism evidence="2 3">
    <name type="scientific">Streptomyces clavuligerus</name>
    <dbReference type="NCBI Taxonomy" id="1901"/>
    <lineage>
        <taxon>Bacteria</taxon>
        <taxon>Bacillati</taxon>
        <taxon>Actinomycetota</taxon>
        <taxon>Actinomycetes</taxon>
        <taxon>Kitasatosporales</taxon>
        <taxon>Streptomycetaceae</taxon>
        <taxon>Streptomyces</taxon>
    </lineage>
</organism>
<dbReference type="STRING" id="1901.BB341_05215"/>
<evidence type="ECO:0000259" key="1">
    <source>
        <dbReference type="Pfam" id="PF05175"/>
    </source>
</evidence>
<evidence type="ECO:0000313" key="2">
    <source>
        <dbReference type="EMBL" id="EFG09810.1"/>
    </source>
</evidence>
<gene>
    <name evidence="2" type="ORF">SCLAV_4738</name>
</gene>
<dbReference type="OrthoDB" id="3423629at2"/>
<reference evidence="2 3" key="1">
    <citation type="journal article" date="2010" name="Genome Biol. Evol.">
        <title>The sequence of a 1.8-mb bacterial linear plasmid reveals a rich evolutionary reservoir of secondary metabolic pathways.</title>
        <authorList>
            <person name="Medema M.H."/>
            <person name="Trefzer A."/>
            <person name="Kovalchuk A."/>
            <person name="van den Berg M."/>
            <person name="Mueller U."/>
            <person name="Heijne W."/>
            <person name="Wu L."/>
            <person name="Alam M.T."/>
            <person name="Ronning C.M."/>
            <person name="Nierman W.C."/>
            <person name="Bovenberg R.A.L."/>
            <person name="Breitling R."/>
            <person name="Takano E."/>
        </authorList>
    </citation>
    <scope>NUCLEOTIDE SEQUENCE [LARGE SCALE GENOMIC DNA]</scope>
    <source>
        <strain evidence="3">ATCC 27064 / DSM 738 / JCM 4710 / NBRC 13307 / NCIMB 12785 / NRRL 3585 / VKM Ac-602</strain>
    </source>
</reference>
<name>B5GWB2_STRCL</name>
<keyword evidence="2" id="KW-0808">Transferase</keyword>
<accession>B5GWB2</accession>
<dbReference type="Pfam" id="PF05175">
    <property type="entry name" value="MTS"/>
    <property type="match status" value="1"/>
</dbReference>
<dbReference type="GO" id="GO:0032259">
    <property type="term" value="P:methylation"/>
    <property type="evidence" value="ECO:0007669"/>
    <property type="project" value="UniProtKB-KW"/>
</dbReference>
<dbReference type="RefSeq" id="WP_003956160.1">
    <property type="nucleotide sequence ID" value="NZ_CM000913.1"/>
</dbReference>
<dbReference type="InterPro" id="IPR029063">
    <property type="entry name" value="SAM-dependent_MTases_sf"/>
</dbReference>
<proteinExistence type="predicted"/>
<keyword evidence="2" id="KW-0489">Methyltransferase</keyword>
<sequence length="245" mass="26767">MPRPATRPALLDQLPPPLPADRIIDLNRPRGDLHTTRRYTWNDWTFEAPPGVFLPGGTSRMIHERILDGRIAVRDRRYAAMGVGLGVEAVAAAVRGARRIHALDVHPASVESAVRHVRRIAGDQAASRVVPGTGDLFAAVPDGTPLDVVTFNPPAVSRRVSEDPDVIRNVCAGAPLLARFFAQLAERELLAPDGEVFVVASNTADLRTIVEDALTAGFTPEVAHLHDWRDGVLTYLFRFTREGRA</sequence>
<dbReference type="SUPFAM" id="SSF53335">
    <property type="entry name" value="S-adenosyl-L-methionine-dependent methyltransferases"/>
    <property type="match status" value="1"/>
</dbReference>
<dbReference type="KEGG" id="sclf:BB341_05215"/>
<dbReference type="AlphaFoldDB" id="B5GWB2"/>
<evidence type="ECO:0000313" key="3">
    <source>
        <dbReference type="Proteomes" id="UP000002357"/>
    </source>
</evidence>
<dbReference type="Gene3D" id="3.40.50.150">
    <property type="entry name" value="Vaccinia Virus protein VP39"/>
    <property type="match status" value="1"/>
</dbReference>
<dbReference type="EMBL" id="CM000913">
    <property type="protein sequence ID" value="EFG09810.1"/>
    <property type="molecule type" value="Genomic_DNA"/>
</dbReference>
<dbReference type="GO" id="GO:0008168">
    <property type="term" value="F:methyltransferase activity"/>
    <property type="evidence" value="ECO:0007669"/>
    <property type="project" value="UniProtKB-KW"/>
</dbReference>
<feature type="domain" description="Methyltransferase small" evidence="1">
    <location>
        <begin position="70"/>
        <end position="214"/>
    </location>
</feature>
<protein>
    <submittedName>
        <fullName evidence="2">Putative methylase of polypeptide chain release factor</fullName>
    </submittedName>
</protein>